<dbReference type="AlphaFoldDB" id="A0A1D2NMW2"/>
<dbReference type="PROSITE" id="PS50004">
    <property type="entry name" value="C2"/>
    <property type="match status" value="2"/>
</dbReference>
<accession>A0A1D2NMW2</accession>
<feature type="non-terminal residue" evidence="4">
    <location>
        <position position="1"/>
    </location>
</feature>
<keyword evidence="5" id="KW-1185">Reference proteome</keyword>
<evidence type="ECO:0000259" key="3">
    <source>
        <dbReference type="PROSITE" id="PS50004"/>
    </source>
</evidence>
<name>A0A1D2NMW2_ORCCI</name>
<dbReference type="CDD" id="cd00030">
    <property type="entry name" value="C2"/>
    <property type="match status" value="1"/>
</dbReference>
<reference evidence="4 5" key="1">
    <citation type="journal article" date="2016" name="Genome Biol. Evol.">
        <title>Gene Family Evolution Reflects Adaptation to Soil Environmental Stressors in the Genome of the Collembolan Orchesella cincta.</title>
        <authorList>
            <person name="Faddeeva-Vakhrusheva A."/>
            <person name="Derks M.F."/>
            <person name="Anvar S.Y."/>
            <person name="Agamennone V."/>
            <person name="Suring W."/>
            <person name="Smit S."/>
            <person name="van Straalen N.M."/>
            <person name="Roelofs D."/>
        </authorList>
    </citation>
    <scope>NUCLEOTIDE SEQUENCE [LARGE SCALE GENOMIC DNA]</scope>
    <source>
        <tissue evidence="4">Mixed pool</tissue>
    </source>
</reference>
<dbReference type="OMA" id="IMRISTH"/>
<dbReference type="Pfam" id="PF00168">
    <property type="entry name" value="C2"/>
    <property type="match status" value="2"/>
</dbReference>
<dbReference type="SUPFAM" id="SSF49562">
    <property type="entry name" value="C2 domain (Calcium/lipid-binding domain, CaLB)"/>
    <property type="match status" value="2"/>
</dbReference>
<evidence type="ECO:0000313" key="5">
    <source>
        <dbReference type="Proteomes" id="UP000094527"/>
    </source>
</evidence>
<dbReference type="SMART" id="SM00239">
    <property type="entry name" value="C2"/>
    <property type="match status" value="2"/>
</dbReference>
<dbReference type="GO" id="GO:0006887">
    <property type="term" value="P:exocytosis"/>
    <property type="evidence" value="ECO:0007669"/>
    <property type="project" value="UniProtKB-KW"/>
</dbReference>
<proteinExistence type="inferred from homology"/>
<keyword evidence="2" id="KW-0268">Exocytosis</keyword>
<dbReference type="PANTHER" id="PTHR45999">
    <property type="entry name" value="UNC-13-4A, ISOFORM B"/>
    <property type="match status" value="1"/>
</dbReference>
<dbReference type="PANTHER" id="PTHR45999:SF4">
    <property type="entry name" value="UNC-13-4A, ISOFORM B"/>
    <property type="match status" value="1"/>
</dbReference>
<evidence type="ECO:0000256" key="2">
    <source>
        <dbReference type="ARBA" id="ARBA00022483"/>
    </source>
</evidence>
<organism evidence="4 5">
    <name type="scientific">Orchesella cincta</name>
    <name type="common">Springtail</name>
    <name type="synonym">Podura cincta</name>
    <dbReference type="NCBI Taxonomy" id="48709"/>
    <lineage>
        <taxon>Eukaryota</taxon>
        <taxon>Metazoa</taxon>
        <taxon>Ecdysozoa</taxon>
        <taxon>Arthropoda</taxon>
        <taxon>Hexapoda</taxon>
        <taxon>Collembola</taxon>
        <taxon>Entomobryomorpha</taxon>
        <taxon>Entomobryoidea</taxon>
        <taxon>Orchesellidae</taxon>
        <taxon>Orchesellinae</taxon>
        <taxon>Orchesella</taxon>
    </lineage>
</organism>
<comment type="caution">
    <text evidence="4">The sequence shown here is derived from an EMBL/GenBank/DDBJ whole genome shotgun (WGS) entry which is preliminary data.</text>
</comment>
<dbReference type="InterPro" id="IPR000008">
    <property type="entry name" value="C2_dom"/>
</dbReference>
<evidence type="ECO:0000313" key="4">
    <source>
        <dbReference type="EMBL" id="ODN06604.1"/>
    </source>
</evidence>
<dbReference type="InterPro" id="IPR052095">
    <property type="entry name" value="UNC-13_domain"/>
</dbReference>
<dbReference type="GO" id="GO:0099503">
    <property type="term" value="C:secretory vesicle"/>
    <property type="evidence" value="ECO:0007669"/>
    <property type="project" value="TreeGrafter"/>
</dbReference>
<gene>
    <name evidence="4" type="ORF">Ocin01_00067</name>
</gene>
<dbReference type="Proteomes" id="UP000094527">
    <property type="component" value="Unassembled WGS sequence"/>
</dbReference>
<feature type="domain" description="C2" evidence="3">
    <location>
        <begin position="85"/>
        <end position="234"/>
    </location>
</feature>
<feature type="domain" description="C2" evidence="3">
    <location>
        <begin position="906"/>
        <end position="1032"/>
    </location>
</feature>
<dbReference type="EMBL" id="LJIJ01000002">
    <property type="protein sequence ID" value="ODN06604.1"/>
    <property type="molecule type" value="Genomic_DNA"/>
</dbReference>
<evidence type="ECO:0000256" key="1">
    <source>
        <dbReference type="ARBA" id="ARBA00005823"/>
    </source>
</evidence>
<dbReference type="Gene3D" id="2.60.40.150">
    <property type="entry name" value="C2 domain"/>
    <property type="match status" value="2"/>
</dbReference>
<sequence>DLEKEKRKTISRYQQQGLRVSIQAPKGVHDKKEVRKRLRVSVERYSMPELYVKMICALFPTVKSRENPDSNALIQHLKHVFRLNDLEHAQLIEIARTTKLPQRIVNLEIVEAKNIPAKDTNGLSDPFCVVFVNSRDVAQRTKVMYNTLNPIWRQYFTFKVNDPSRDVLILEVMDYNEEDEPIRDRLKRIKDVKSASTFGILVKELVNARSMQELIGSVRIPVSEISSETVEKWFRLKNHEERGEIYLRMALGYVKSKDTATEEFLQIIHFLLVHELDKDASLETPFYWDEHYAMWSKYILRQFKWQGGLKPKDIVLAKWRAYTTVNAIFPLNANMTCLLLDAVLERMISGDYDSREIQRFWECTNNFLNTIINFLADLHDVLPCPVTVLHTYHMLKSMELINQFLSQPNQPLQGKSPFTKPMIVDRITKAVRDGADKFWVKVISDATHDNISTDQNALYLALERLLRMAQILHEDLRLGIATIHTDFKGILSIDYLWITFQVYDVQFGKMVKYIMEEYTSMLLDPSETEVDIETTMDESNDAVRTGLTVFKLYLAVKNLAEYASLAPENYTEDSKSEFSLKLGYHDWFFHSVATWIDILRCKITKWVKNSINIAESNRMISSDCVDSKLSKTDKQQTKEIPISSSAVDTAQMFLEEVNGYLIYYAAQIFETISKNELKYDVMKEEDIYSCIHQVFKKVCTAINNINYVKEQVEVLTQQLNIPDIIEKIRKLKLSPDVDEYEAKIFMIKSEMQERAGNVIGKIMSSCVSVVLPKYMRILQDVSTEVFSNRASFQKRHSARQFRVLMSFTDEFWIKAVEGIDQKLRIGLEMGKTSEYFKRYSDLLYHLYNLFWPRELEFETRNENALIFEQYEELKTKLQYLEMPFEQLKLNYYDSRYKRQTLTAVSSGEYGVVTIKACLAEKEQAIIVEILNARNLKGCDSTGLSDPYVVVTVVPKDYYPNVVTYQTKSHKQTLFPIFDETFKIKISTDEIKKGGFLMLTLFDYDYVGRDDLLGEAFLPVSALKKIPSSNEVVALQQVHLVLSKPTKVDDEDILVKFNERTWDREAAKFAKTEREKIEP</sequence>
<dbReference type="Gene3D" id="1.10.357.50">
    <property type="match status" value="1"/>
</dbReference>
<comment type="similarity">
    <text evidence="1">Belongs to the unc-13 family.</text>
</comment>
<dbReference type="InterPro" id="IPR035892">
    <property type="entry name" value="C2_domain_sf"/>
</dbReference>
<dbReference type="OrthoDB" id="7976202at2759"/>
<protein>
    <submittedName>
        <fullName evidence="4">Protein unc-13 D</fullName>
    </submittedName>
</protein>